<evidence type="ECO:0000313" key="2">
    <source>
        <dbReference type="Proteomes" id="UP001428817"/>
    </source>
</evidence>
<dbReference type="EMBL" id="BAABJP010000043">
    <property type="protein sequence ID" value="GAA5169231.1"/>
    <property type="molecule type" value="Genomic_DNA"/>
</dbReference>
<proteinExistence type="predicted"/>
<keyword evidence="2" id="KW-1185">Reference proteome</keyword>
<comment type="caution">
    <text evidence="1">The sequence shown here is derived from an EMBL/GenBank/DDBJ whole genome shotgun (WGS) entry which is preliminary data.</text>
</comment>
<dbReference type="Proteomes" id="UP001428817">
    <property type="component" value="Unassembled WGS sequence"/>
</dbReference>
<sequence>MRGAFRARRRVLVTDCGDAAATEAGGFIERWLSPVDLMIEADRTSARYVTVAGPGPNPNFYTP</sequence>
<accession>A0ABP9QXR4</accession>
<organism evidence="1 2">
    <name type="scientific">Pseudonocardia eucalypti</name>
    <dbReference type="NCBI Taxonomy" id="648755"/>
    <lineage>
        <taxon>Bacteria</taxon>
        <taxon>Bacillati</taxon>
        <taxon>Actinomycetota</taxon>
        <taxon>Actinomycetes</taxon>
        <taxon>Pseudonocardiales</taxon>
        <taxon>Pseudonocardiaceae</taxon>
        <taxon>Pseudonocardia</taxon>
    </lineage>
</organism>
<evidence type="ECO:0000313" key="1">
    <source>
        <dbReference type="EMBL" id="GAA5169231.1"/>
    </source>
</evidence>
<gene>
    <name evidence="1" type="ORF">GCM10023321_64440</name>
</gene>
<reference evidence="2" key="1">
    <citation type="journal article" date="2019" name="Int. J. Syst. Evol. Microbiol.">
        <title>The Global Catalogue of Microorganisms (GCM) 10K type strain sequencing project: providing services to taxonomists for standard genome sequencing and annotation.</title>
        <authorList>
            <consortium name="The Broad Institute Genomics Platform"/>
            <consortium name="The Broad Institute Genome Sequencing Center for Infectious Disease"/>
            <person name="Wu L."/>
            <person name="Ma J."/>
        </authorList>
    </citation>
    <scope>NUCLEOTIDE SEQUENCE [LARGE SCALE GENOMIC DNA]</scope>
    <source>
        <strain evidence="2">JCM 18303</strain>
    </source>
</reference>
<name>A0ABP9QXR4_9PSEU</name>
<protein>
    <submittedName>
        <fullName evidence="1">Uncharacterized protein</fullName>
    </submittedName>
</protein>